<dbReference type="AlphaFoldDB" id="A0A3L9M4W2"/>
<organism evidence="2 3">
    <name type="scientific">Faecalibacter macacae</name>
    <dbReference type="NCBI Taxonomy" id="1859289"/>
    <lineage>
        <taxon>Bacteria</taxon>
        <taxon>Pseudomonadati</taxon>
        <taxon>Bacteroidota</taxon>
        <taxon>Flavobacteriia</taxon>
        <taxon>Flavobacteriales</taxon>
        <taxon>Weeksellaceae</taxon>
        <taxon>Faecalibacter</taxon>
    </lineage>
</organism>
<evidence type="ECO:0000313" key="3">
    <source>
        <dbReference type="Proteomes" id="UP000275348"/>
    </source>
</evidence>
<keyword evidence="1" id="KW-1133">Transmembrane helix</keyword>
<evidence type="ECO:0000256" key="1">
    <source>
        <dbReference type="SAM" id="Phobius"/>
    </source>
</evidence>
<name>A0A3L9M4W2_9FLAO</name>
<keyword evidence="1" id="KW-0472">Membrane</keyword>
<reference evidence="2 3" key="1">
    <citation type="submission" date="2018-10" db="EMBL/GenBank/DDBJ databases">
        <authorList>
            <person name="Chen X."/>
        </authorList>
    </citation>
    <scope>NUCLEOTIDE SEQUENCE [LARGE SCALE GENOMIC DNA]</scope>
    <source>
        <strain evidence="2 3">YIM 102668</strain>
    </source>
</reference>
<evidence type="ECO:0000313" key="2">
    <source>
        <dbReference type="EMBL" id="RLZ07573.1"/>
    </source>
</evidence>
<gene>
    <name evidence="2" type="ORF">EAH69_11425</name>
</gene>
<feature type="transmembrane region" description="Helical" evidence="1">
    <location>
        <begin position="68"/>
        <end position="89"/>
    </location>
</feature>
<dbReference type="EMBL" id="RDOJ01000017">
    <property type="protein sequence ID" value="RLZ07573.1"/>
    <property type="molecule type" value="Genomic_DNA"/>
</dbReference>
<accession>A0A3L9M4W2</accession>
<dbReference type="OrthoDB" id="981524at2"/>
<comment type="caution">
    <text evidence="2">The sequence shown here is derived from an EMBL/GenBank/DDBJ whole genome shotgun (WGS) entry which is preliminary data.</text>
</comment>
<keyword evidence="1" id="KW-0812">Transmembrane</keyword>
<proteinExistence type="predicted"/>
<sequence>MKKTELNNKKEFKVPTDYFASLEESILNETKRFEDISAFDVPTDYFSELEANILNSAGKQKQGKVRQLWIAVSSVAACLILFVVGYTQFNSTEDKTTLVVDTNVSPKVDQKLENDVYESLYKSYFVEEEIKKSSNDISLDDLDEFYSDQQLSSNY</sequence>
<dbReference type="Proteomes" id="UP000275348">
    <property type="component" value="Unassembled WGS sequence"/>
</dbReference>
<protein>
    <submittedName>
        <fullName evidence="2">Uncharacterized protein</fullName>
    </submittedName>
</protein>
<keyword evidence="3" id="KW-1185">Reference proteome</keyword>
<dbReference type="RefSeq" id="WP_121935339.1">
    <property type="nucleotide sequence ID" value="NZ_RDOJ01000017.1"/>
</dbReference>